<sequence>MQKKWWAVIVILGLGVIGSWAVWRHAQATQPVSGVPTVFVHGYNGNAHSTGQMIAALTKAGVARQTMRVTVKPNGRLQVEGNLSGKNPIVQVVYQDPRNGQAFTPWLLQVYALLHRRYHVKQVNAVGHSAGAIAVIEAAMRRPAVKMHKLVVIAGPFSGAFGPGGKINSVRLAPNGKPTPQSPKYRQLLSEAKDFHAQAVLNLYGDLNDGSRSDGVVPINAAKSLRYLLRHWQGSYQVRAVVGADAQHSKLHQNNPIVDTQLRRFLYPQP</sequence>
<dbReference type="Pfam" id="PF06028">
    <property type="entry name" value="DUF915"/>
    <property type="match status" value="1"/>
</dbReference>
<evidence type="ECO:0000256" key="1">
    <source>
        <dbReference type="SAM" id="Phobius"/>
    </source>
</evidence>
<keyword evidence="1" id="KW-0472">Membrane</keyword>
<gene>
    <name evidence="2" type="ORF">ACFQ5J_07900</name>
</gene>
<organism evidence="2 3">
    <name type="scientific">Lacticaseibacillus baoqingensis</name>
    <dbReference type="NCBI Taxonomy" id="2486013"/>
    <lineage>
        <taxon>Bacteria</taxon>
        <taxon>Bacillati</taxon>
        <taxon>Bacillota</taxon>
        <taxon>Bacilli</taxon>
        <taxon>Lactobacillales</taxon>
        <taxon>Lactobacillaceae</taxon>
        <taxon>Lacticaseibacillus</taxon>
    </lineage>
</organism>
<dbReference type="SUPFAM" id="SSF53474">
    <property type="entry name" value="alpha/beta-Hydrolases"/>
    <property type="match status" value="1"/>
</dbReference>
<dbReference type="InterPro" id="IPR010315">
    <property type="entry name" value="DUF915_hydro-like"/>
</dbReference>
<dbReference type="GO" id="GO:0016787">
    <property type="term" value="F:hydrolase activity"/>
    <property type="evidence" value="ECO:0007669"/>
    <property type="project" value="UniProtKB-KW"/>
</dbReference>
<evidence type="ECO:0000313" key="2">
    <source>
        <dbReference type="EMBL" id="MFD1485150.1"/>
    </source>
</evidence>
<comment type="caution">
    <text evidence="2">The sequence shown here is derived from an EMBL/GenBank/DDBJ whole genome shotgun (WGS) entry which is preliminary data.</text>
</comment>
<keyword evidence="1" id="KW-0812">Transmembrane</keyword>
<dbReference type="Proteomes" id="UP001597252">
    <property type="component" value="Unassembled WGS sequence"/>
</dbReference>
<dbReference type="RefSeq" id="WP_125753968.1">
    <property type="nucleotide sequence ID" value="NZ_JBHTON010000021.1"/>
</dbReference>
<keyword evidence="3" id="KW-1185">Reference proteome</keyword>
<keyword evidence="1" id="KW-1133">Transmembrane helix</keyword>
<accession>A0ABW4E5G8</accession>
<dbReference type="EMBL" id="JBHTON010000021">
    <property type="protein sequence ID" value="MFD1485150.1"/>
    <property type="molecule type" value="Genomic_DNA"/>
</dbReference>
<keyword evidence="2" id="KW-0378">Hydrolase</keyword>
<feature type="transmembrane region" description="Helical" evidence="1">
    <location>
        <begin position="5"/>
        <end position="23"/>
    </location>
</feature>
<reference evidence="3" key="1">
    <citation type="journal article" date="2019" name="Int. J. Syst. Evol. Microbiol.">
        <title>The Global Catalogue of Microorganisms (GCM) 10K type strain sequencing project: providing services to taxonomists for standard genome sequencing and annotation.</title>
        <authorList>
            <consortium name="The Broad Institute Genomics Platform"/>
            <consortium name="The Broad Institute Genome Sequencing Center for Infectious Disease"/>
            <person name="Wu L."/>
            <person name="Ma J."/>
        </authorList>
    </citation>
    <scope>NUCLEOTIDE SEQUENCE [LARGE SCALE GENOMIC DNA]</scope>
    <source>
        <strain evidence="3">CCM 8903</strain>
    </source>
</reference>
<name>A0ABW4E5G8_9LACO</name>
<dbReference type="InterPro" id="IPR029058">
    <property type="entry name" value="AB_hydrolase_fold"/>
</dbReference>
<evidence type="ECO:0000313" key="3">
    <source>
        <dbReference type="Proteomes" id="UP001597252"/>
    </source>
</evidence>
<proteinExistence type="predicted"/>
<dbReference type="Gene3D" id="3.40.50.1820">
    <property type="entry name" value="alpha/beta hydrolase"/>
    <property type="match status" value="1"/>
</dbReference>
<protein>
    <submittedName>
        <fullName evidence="2">Alpha/beta hydrolase</fullName>
    </submittedName>
</protein>